<protein>
    <recommendedName>
        <fullName evidence="4">COX assembly mitochondrial protein</fullName>
    </recommendedName>
</protein>
<sequence length="78" mass="8781">MHPPLHTMNALPCEDIIAALEECHAKGFMHKATGACNDEKRLVDKCLREARSAKQAENRSAARAKRDKLKEQQRELGL</sequence>
<feature type="region of interest" description="Disordered" evidence="5">
    <location>
        <begin position="53"/>
        <end position="78"/>
    </location>
</feature>
<dbReference type="AlphaFoldDB" id="A0A2P4Z9S9"/>
<accession>A0A2P4Z9S9</accession>
<comment type="function">
    <text evidence="4">Required for mitochondrial cytochrome c oxidase (COX) assembly and respiration.</text>
</comment>
<dbReference type="GeneID" id="29985827"/>
<dbReference type="PANTHER" id="PTHR22977">
    <property type="entry name" value="COX ASSEMBLY MITOCHONDRIAL PROTEIN"/>
    <property type="match status" value="1"/>
</dbReference>
<dbReference type="GO" id="GO:0005743">
    <property type="term" value="C:mitochondrial inner membrane"/>
    <property type="evidence" value="ECO:0007669"/>
    <property type="project" value="UniProtKB-SubCell"/>
</dbReference>
<evidence type="ECO:0000256" key="1">
    <source>
        <dbReference type="ARBA" id="ARBA00007347"/>
    </source>
</evidence>
<dbReference type="EMBL" id="JPDN02000057">
    <property type="protein sequence ID" value="PON20991.1"/>
    <property type="molecule type" value="Genomic_DNA"/>
</dbReference>
<gene>
    <name evidence="6" type="ORF">TGAM01_v210171</name>
</gene>
<keyword evidence="4" id="KW-0143">Chaperone</keyword>
<evidence type="ECO:0000256" key="3">
    <source>
        <dbReference type="ARBA" id="ARBA00023157"/>
    </source>
</evidence>
<dbReference type="STRING" id="398673.A0A2P4Z9S9"/>
<feature type="compositionally biased region" description="Basic and acidic residues" evidence="5">
    <location>
        <begin position="68"/>
        <end position="78"/>
    </location>
</feature>
<keyword evidence="3" id="KW-1015">Disulfide bond</keyword>
<name>A0A2P4Z9S9_9HYPO</name>
<dbReference type="PANTHER" id="PTHR22977:SF1">
    <property type="entry name" value="COX ASSEMBLY MITOCHONDRIAL PROTEIN 2 HOMOLOG"/>
    <property type="match status" value="1"/>
</dbReference>
<evidence type="ECO:0000313" key="7">
    <source>
        <dbReference type="Proteomes" id="UP000054821"/>
    </source>
</evidence>
<dbReference type="InterPro" id="IPR013892">
    <property type="entry name" value="Cyt_c_biogenesis_Cmc1-like"/>
</dbReference>
<comment type="caution">
    <text evidence="6">The sequence shown here is derived from an EMBL/GenBank/DDBJ whole genome shotgun (WGS) entry which is preliminary data.</text>
</comment>
<keyword evidence="4" id="KW-0999">Mitochondrion inner membrane</keyword>
<keyword evidence="4" id="KW-0472">Membrane</keyword>
<keyword evidence="2 4" id="KW-0496">Mitochondrion</keyword>
<dbReference type="RefSeq" id="XP_018660934.1">
    <property type="nucleotide sequence ID" value="XM_018805744.1"/>
</dbReference>
<evidence type="ECO:0000256" key="5">
    <source>
        <dbReference type="SAM" id="MobiDB-lite"/>
    </source>
</evidence>
<evidence type="ECO:0000256" key="2">
    <source>
        <dbReference type="ARBA" id="ARBA00023128"/>
    </source>
</evidence>
<comment type="similarity">
    <text evidence="1 4">Belongs to the CMC family.</text>
</comment>
<dbReference type="Pfam" id="PF08583">
    <property type="entry name" value="Cmc1"/>
    <property type="match status" value="1"/>
</dbReference>
<comment type="subcellular location">
    <subcellularLocation>
        <location evidence="4">Mitochondrion inner membrane</location>
    </subcellularLocation>
</comment>
<evidence type="ECO:0000256" key="4">
    <source>
        <dbReference type="RuleBase" id="RU364104"/>
    </source>
</evidence>
<evidence type="ECO:0000313" key="6">
    <source>
        <dbReference type="EMBL" id="PON20991.1"/>
    </source>
</evidence>
<organism evidence="6 7">
    <name type="scientific">Trichoderma gamsii</name>
    <dbReference type="NCBI Taxonomy" id="398673"/>
    <lineage>
        <taxon>Eukaryota</taxon>
        <taxon>Fungi</taxon>
        <taxon>Dikarya</taxon>
        <taxon>Ascomycota</taxon>
        <taxon>Pezizomycotina</taxon>
        <taxon>Sordariomycetes</taxon>
        <taxon>Hypocreomycetidae</taxon>
        <taxon>Hypocreales</taxon>
        <taxon>Hypocreaceae</taxon>
        <taxon>Trichoderma</taxon>
    </lineage>
</organism>
<proteinExistence type="inferred from homology"/>
<reference evidence="6 7" key="1">
    <citation type="journal article" date="2016" name="Genome Announc.">
        <title>Draft Whole-Genome Sequence of Trichoderma gamsii T6085, a Promising Biocontrol Agent of Fusarium Head Blight on Wheat.</title>
        <authorList>
            <person name="Baroncelli R."/>
            <person name="Zapparata A."/>
            <person name="Piaggeschi G."/>
            <person name="Sarrocco S."/>
            <person name="Vannacci G."/>
        </authorList>
    </citation>
    <scope>NUCLEOTIDE SEQUENCE [LARGE SCALE GENOMIC DNA]</scope>
    <source>
        <strain evidence="6 7">T6085</strain>
    </source>
</reference>
<keyword evidence="7" id="KW-1185">Reference proteome</keyword>
<dbReference type="Proteomes" id="UP000054821">
    <property type="component" value="Unassembled WGS sequence"/>
</dbReference>